<evidence type="ECO:0000313" key="7">
    <source>
        <dbReference type="EMBL" id="ROW00932.1"/>
    </source>
</evidence>
<dbReference type="OrthoDB" id="4898680at2759"/>
<dbReference type="Gene3D" id="4.10.240.10">
    <property type="entry name" value="Zn(2)-C6 fungal-type DNA-binding domain"/>
    <property type="match status" value="1"/>
</dbReference>
<evidence type="ECO:0000313" key="8">
    <source>
        <dbReference type="Proteomes" id="UP000284375"/>
    </source>
</evidence>
<dbReference type="PROSITE" id="PS50073">
    <property type="entry name" value="COPPER_FIST_2"/>
    <property type="match status" value="1"/>
</dbReference>
<protein>
    <recommendedName>
        <fullName evidence="9">Zn(2)-C6 fungal-type domain-containing protein</fullName>
    </recommendedName>
</protein>
<dbReference type="PROSITE" id="PS50048">
    <property type="entry name" value="ZN2_CY6_FUNGAL_2"/>
    <property type="match status" value="1"/>
</dbReference>
<feature type="region of interest" description="Disordered" evidence="4">
    <location>
        <begin position="69"/>
        <end position="93"/>
    </location>
</feature>
<comment type="caution">
    <text evidence="7">The sequence shown here is derived from an EMBL/GenBank/DDBJ whole genome shotgun (WGS) entry which is preliminary data.</text>
</comment>
<dbReference type="InterPro" id="IPR036864">
    <property type="entry name" value="Zn2-C6_fun-type_DNA-bd_sf"/>
</dbReference>
<dbReference type="PANTHER" id="PTHR31001:SF40">
    <property type="entry name" value="ZN(II)2CYS6 TRANSCRIPTION FACTOR (EUROFUNG)"/>
    <property type="match status" value="1"/>
</dbReference>
<proteinExistence type="predicted"/>
<evidence type="ECO:0000256" key="3">
    <source>
        <dbReference type="ARBA" id="ARBA00023242"/>
    </source>
</evidence>
<dbReference type="PANTHER" id="PTHR31001">
    <property type="entry name" value="UNCHARACTERIZED TRANSCRIPTIONAL REGULATORY PROTEIN"/>
    <property type="match status" value="1"/>
</dbReference>
<gene>
    <name evidence="7" type="ORF">VSDG_02879</name>
</gene>
<dbReference type="InterPro" id="IPR001138">
    <property type="entry name" value="Zn2Cys6_DnaBD"/>
</dbReference>
<evidence type="ECO:0000256" key="1">
    <source>
        <dbReference type="ARBA" id="ARBA00004123"/>
    </source>
</evidence>
<feature type="compositionally biased region" description="Low complexity" evidence="4">
    <location>
        <begin position="77"/>
        <end position="93"/>
    </location>
</feature>
<dbReference type="Proteomes" id="UP000284375">
    <property type="component" value="Unassembled WGS sequence"/>
</dbReference>
<accession>A0A423WC38</accession>
<comment type="subcellular location">
    <subcellularLocation>
        <location evidence="1">Nucleus</location>
    </subcellularLocation>
</comment>
<dbReference type="GO" id="GO:0008270">
    <property type="term" value="F:zinc ion binding"/>
    <property type="evidence" value="ECO:0007669"/>
    <property type="project" value="InterPro"/>
</dbReference>
<dbReference type="CDD" id="cd00067">
    <property type="entry name" value="GAL4"/>
    <property type="match status" value="1"/>
</dbReference>
<dbReference type="AlphaFoldDB" id="A0A423WC38"/>
<dbReference type="InterPro" id="IPR050613">
    <property type="entry name" value="Sec_Metabolite_Reg"/>
</dbReference>
<evidence type="ECO:0000256" key="4">
    <source>
        <dbReference type="SAM" id="MobiDB-lite"/>
    </source>
</evidence>
<organism evidence="7 8">
    <name type="scientific">Cytospora chrysosperma</name>
    <name type="common">Cytospora canker fungus</name>
    <name type="synonym">Sphaeria chrysosperma</name>
    <dbReference type="NCBI Taxonomy" id="252740"/>
    <lineage>
        <taxon>Eukaryota</taxon>
        <taxon>Fungi</taxon>
        <taxon>Dikarya</taxon>
        <taxon>Ascomycota</taxon>
        <taxon>Pezizomycotina</taxon>
        <taxon>Sordariomycetes</taxon>
        <taxon>Sordariomycetidae</taxon>
        <taxon>Diaporthales</taxon>
        <taxon>Cytosporaceae</taxon>
        <taxon>Cytospora</taxon>
    </lineage>
</organism>
<dbReference type="GO" id="GO:0005507">
    <property type="term" value="F:copper ion binding"/>
    <property type="evidence" value="ECO:0007669"/>
    <property type="project" value="InterPro"/>
</dbReference>
<dbReference type="EMBL" id="LJZO01000007">
    <property type="protein sequence ID" value="ROW00932.1"/>
    <property type="molecule type" value="Genomic_DNA"/>
</dbReference>
<evidence type="ECO:0008006" key="9">
    <source>
        <dbReference type="Google" id="ProtNLM"/>
    </source>
</evidence>
<dbReference type="CDD" id="cd12148">
    <property type="entry name" value="fungal_TF_MHR"/>
    <property type="match status" value="1"/>
</dbReference>
<dbReference type="PROSITE" id="PS00463">
    <property type="entry name" value="ZN2_CY6_FUNGAL_1"/>
    <property type="match status" value="1"/>
</dbReference>
<dbReference type="SMART" id="SM00066">
    <property type="entry name" value="GAL4"/>
    <property type="match status" value="1"/>
</dbReference>
<dbReference type="SUPFAM" id="SSF57701">
    <property type="entry name" value="Zn2/Cys6 DNA-binding domain"/>
    <property type="match status" value="1"/>
</dbReference>
<keyword evidence="3" id="KW-0539">Nucleus</keyword>
<dbReference type="GO" id="GO:0000981">
    <property type="term" value="F:DNA-binding transcription factor activity, RNA polymerase II-specific"/>
    <property type="evidence" value="ECO:0007669"/>
    <property type="project" value="InterPro"/>
</dbReference>
<dbReference type="InterPro" id="IPR007219">
    <property type="entry name" value="XnlR_reg_dom"/>
</dbReference>
<sequence length="764" mass="85530">MSRSNIVGVQSTSSTLSSVLTEKYRRNGKLHSCEPCRKSKLKCDHVVPACGRCVKRQRADQCFYHPNPLTQQRARTSPKSMPTPSSPASQASTQSIIRSIESYSTSHGIIDIESTPAQQNIDVPITPAPGHAQCQPFHRAASAPPLDYRRWPRAKRNLGFLGPNSYSNILSEGLGILEPVSADLEATVSSQQHKIIVTNDRIIQGCKVLSFFRNKSMINRFIARCYEMFEATQLMVIESIMKEWLRKLWIQHHDVLLGQDPERIRKLSETIWRNTLSPIVFSGQTTALEWARLATGPNLRWETLGLIAVSIGLCSIETPPSDQLFTENKVTRSCVLRMMKDIAEDCLVFCRHCEVLDDMFIWLLLEDSGLVAAVKGDRDYSSYRATGEAHSAVVAMGLHQGIKADDNVPFFLAEMRKRSFIFAYFQEISIASFLGRPPRLSYRYCTLDPPLDLTEKQLLQTGPELAATLATLDKDGYNKAGLFQHAGWRRAYVTFAMRREDVVDLALQHYTRDEILARAKAIQEKTEADWAGLPGFLARLFVEPMDFADWKQLKPLQALLVVSHRNGRLANELLLQRATYNFFLGSHGLRSAAILAIELLKQEMLPSYPENPLLPRSQTIQDLAIFAARLGAVDPSDGCYSVCEQGKRVITKILDRILSPGPAEARQNGDGAGCSHHDQSHNPEQLQPQPQEVLPTQMEMDAGPPSTLGLVNGMMMGVSDIYGMGMMDVGIGAEAPMSLGQDTDFMRWLDGMDWERMDNWSGRM</sequence>
<keyword evidence="2" id="KW-0479">Metal-binding</keyword>
<keyword evidence="8" id="KW-1185">Reference proteome</keyword>
<evidence type="ECO:0000256" key="2">
    <source>
        <dbReference type="ARBA" id="ARBA00022723"/>
    </source>
</evidence>
<evidence type="ECO:0000259" key="6">
    <source>
        <dbReference type="PROSITE" id="PS50073"/>
    </source>
</evidence>
<dbReference type="InterPro" id="IPR001083">
    <property type="entry name" value="Cu_fist_DNA-bd_dom"/>
</dbReference>
<dbReference type="GO" id="GO:0003677">
    <property type="term" value="F:DNA binding"/>
    <property type="evidence" value="ECO:0007669"/>
    <property type="project" value="InterPro"/>
</dbReference>
<dbReference type="STRING" id="252740.A0A423WC38"/>
<feature type="domain" description="Zn(2)-C6 fungal-type" evidence="5">
    <location>
        <begin position="32"/>
        <end position="64"/>
    </location>
</feature>
<feature type="region of interest" description="Disordered" evidence="4">
    <location>
        <begin position="661"/>
        <end position="687"/>
    </location>
</feature>
<evidence type="ECO:0000259" key="5">
    <source>
        <dbReference type="PROSITE" id="PS50048"/>
    </source>
</evidence>
<dbReference type="Pfam" id="PF04082">
    <property type="entry name" value="Fungal_trans"/>
    <property type="match status" value="1"/>
</dbReference>
<name>A0A423WC38_CYTCH</name>
<feature type="domain" description="Copper-fist" evidence="6">
    <location>
        <begin position="49"/>
        <end position="79"/>
    </location>
</feature>
<reference evidence="7 8" key="1">
    <citation type="submission" date="2015-09" db="EMBL/GenBank/DDBJ databases">
        <title>Host preference determinants of Valsa canker pathogens revealed by comparative genomics.</title>
        <authorList>
            <person name="Yin Z."/>
            <person name="Huang L."/>
        </authorList>
    </citation>
    <scope>NUCLEOTIDE SEQUENCE [LARGE SCALE GENOMIC DNA]</scope>
    <source>
        <strain evidence="7 8">YSFL</strain>
    </source>
</reference>
<dbReference type="Pfam" id="PF00172">
    <property type="entry name" value="Zn_clus"/>
    <property type="match status" value="1"/>
</dbReference>
<dbReference type="GO" id="GO:0005634">
    <property type="term" value="C:nucleus"/>
    <property type="evidence" value="ECO:0007669"/>
    <property type="project" value="UniProtKB-SubCell"/>
</dbReference>